<dbReference type="Pfam" id="PF18088">
    <property type="entry name" value="Glyco_H_20C_C"/>
    <property type="match status" value="1"/>
</dbReference>
<evidence type="ECO:0000259" key="3">
    <source>
        <dbReference type="Pfam" id="PF00728"/>
    </source>
</evidence>
<dbReference type="SUPFAM" id="SSF51445">
    <property type="entry name" value="(Trans)glycosidases"/>
    <property type="match status" value="1"/>
</dbReference>
<evidence type="ECO:0000259" key="4">
    <source>
        <dbReference type="Pfam" id="PF18088"/>
    </source>
</evidence>
<comment type="caution">
    <text evidence="5">The sequence shown here is derived from an EMBL/GenBank/DDBJ whole genome shotgun (WGS) entry which is preliminary data.</text>
</comment>
<proteinExistence type="inferred from homology"/>
<dbReference type="InterPro" id="IPR015883">
    <property type="entry name" value="Glyco_hydro_20_cat"/>
</dbReference>
<feature type="domain" description="Glycoside Hydrolase 20C C-terminal" evidence="4">
    <location>
        <begin position="418"/>
        <end position="607"/>
    </location>
</feature>
<evidence type="ECO:0000313" key="5">
    <source>
        <dbReference type="EMBL" id="PND47333.1"/>
    </source>
</evidence>
<keyword evidence="2" id="KW-0378">Hydrolase</keyword>
<dbReference type="InterPro" id="IPR017853">
    <property type="entry name" value="GH"/>
</dbReference>
<evidence type="ECO:0000256" key="1">
    <source>
        <dbReference type="ARBA" id="ARBA00006285"/>
    </source>
</evidence>
<comment type="similarity">
    <text evidence="1">Belongs to the glycosyl hydrolase 20 family.</text>
</comment>
<dbReference type="AlphaFoldDB" id="A0A2N8LAZ4"/>
<dbReference type="RefSeq" id="WP_102777815.1">
    <property type="nucleotide sequence ID" value="NZ_CBCSGP010000003.1"/>
</dbReference>
<gene>
    <name evidence="5" type="ORF">AT575_07380</name>
</gene>
<dbReference type="InterPro" id="IPR041063">
    <property type="entry name" value="Glyco_H_20C_C"/>
</dbReference>
<evidence type="ECO:0000256" key="2">
    <source>
        <dbReference type="ARBA" id="ARBA00022801"/>
    </source>
</evidence>
<organism evidence="5 6">
    <name type="scientific">Streptococcus penaeicida</name>
    <dbReference type="NCBI Taxonomy" id="1765960"/>
    <lineage>
        <taxon>Bacteria</taxon>
        <taxon>Bacillati</taxon>
        <taxon>Bacillota</taxon>
        <taxon>Bacilli</taxon>
        <taxon>Lactobacillales</taxon>
        <taxon>Streptococcaceae</taxon>
        <taxon>Streptococcus</taxon>
    </lineage>
</organism>
<dbReference type="GO" id="GO:0004563">
    <property type="term" value="F:beta-N-acetylhexosaminidase activity"/>
    <property type="evidence" value="ECO:0007669"/>
    <property type="project" value="UniProtKB-ARBA"/>
</dbReference>
<dbReference type="Proteomes" id="UP000235963">
    <property type="component" value="Unassembled WGS sequence"/>
</dbReference>
<feature type="domain" description="Glycoside hydrolase family 20 catalytic" evidence="3">
    <location>
        <begin position="90"/>
        <end position="295"/>
    </location>
</feature>
<dbReference type="CDD" id="cd06565">
    <property type="entry name" value="GH20_GcnA-like"/>
    <property type="match status" value="1"/>
</dbReference>
<dbReference type="OrthoDB" id="383771at2"/>
<sequence>MTLVFDLPETLKEETFLRTARHLGITSGRISIQVDSSSPSLSVKKTAGGFLIRAPKQHMLYRGLLLLAQQFQKDTEVFELEENCLYRDLGFMADVSRNAVLTVAAAKKLIALLAMMGYSSFQLYMEDTYQIEGHPYFGYFRGAYSQAELEEIEACAISYGMIFVPCIQTLAHLHSYLRWEQKSIQAIKDVDNILLCGNEKTYDLIDDMFKTMSQLQTRKINIGMDEAFQIGLGQYLADNGFQNRSLIMCRHLERVLDIAEKYGFSCSMWSDMFFQLLESEGEETKQEQEIKVYLEKMMARVTIINWDYYQTSQEAYDSGFQKHAKLGKEIAFAGGAWKWTGYTPDNDFSLYIAPMAHASCQKNQIKEVLITAWGDNGAEASTFAILPTLLVWSELAYHNNTDLAESHSRLLFGLSQTDFLALDAANIPPSNPHHDGLRQQSGINPSRYLLYQDVLCPLLQKHSLPFEDAAYFRKKAALLTEIKLKSQTWGYLFETQAALCRLLARKIEVTAEIRKAYQDQKRLELASGLSKLQDLQVSLAHFKKVYSHQWQKENKIFGLDTVDLRLGGLSARIERATYRVSDYLSGDIESIEELEVEILPFSDYYQTDKYPAIPANQWQLIATASTLYTT</sequence>
<evidence type="ECO:0000313" key="6">
    <source>
        <dbReference type="Proteomes" id="UP000235963"/>
    </source>
</evidence>
<keyword evidence="6" id="KW-1185">Reference proteome</keyword>
<protein>
    <submittedName>
        <fullName evidence="5">N-acetyl-beta-D-glucosaminidase</fullName>
    </submittedName>
</protein>
<reference evidence="5 6" key="1">
    <citation type="submission" date="2015-12" db="EMBL/GenBank/DDBJ databases">
        <title>Streptococcus penaeicida sp. nov.</title>
        <authorList>
            <person name="Gomez-Gil B."/>
            <person name="Morales-Covarrubias M."/>
        </authorList>
    </citation>
    <scope>NUCLEOTIDE SEQUENCE [LARGE SCALE GENOMIC DNA]</scope>
    <source>
        <strain evidence="5 6">CAIM 1838</strain>
    </source>
</reference>
<dbReference type="PANTHER" id="PTHR21040:SF8">
    <property type="entry name" value="BCDNA.GH04120"/>
    <property type="match status" value="1"/>
</dbReference>
<accession>A0A2N8LAZ4</accession>
<dbReference type="InterPro" id="IPR038901">
    <property type="entry name" value="HEXDC-like"/>
</dbReference>
<dbReference type="Gene3D" id="3.20.20.80">
    <property type="entry name" value="Glycosidases"/>
    <property type="match status" value="1"/>
</dbReference>
<dbReference type="PANTHER" id="PTHR21040">
    <property type="entry name" value="BCDNA.GH04120"/>
    <property type="match status" value="1"/>
</dbReference>
<dbReference type="GO" id="GO:0005975">
    <property type="term" value="P:carbohydrate metabolic process"/>
    <property type="evidence" value="ECO:0007669"/>
    <property type="project" value="InterPro"/>
</dbReference>
<dbReference type="Pfam" id="PF00728">
    <property type="entry name" value="Glyco_hydro_20"/>
    <property type="match status" value="1"/>
</dbReference>
<dbReference type="Gene3D" id="1.20.120.670">
    <property type="entry name" value="N-acetyl-b-d-glucoasminidase"/>
    <property type="match status" value="1"/>
</dbReference>
<dbReference type="EMBL" id="LOCM01000028">
    <property type="protein sequence ID" value="PND47333.1"/>
    <property type="molecule type" value="Genomic_DNA"/>
</dbReference>
<name>A0A2N8LAZ4_9STRE</name>